<dbReference type="VEuPathDB" id="CryptoDB:Cvel_6287"/>
<gene>
    <name evidence="2" type="ORF">Cvel_6287</name>
</gene>
<protein>
    <submittedName>
        <fullName evidence="2">Uncharacterized protein</fullName>
    </submittedName>
</protein>
<proteinExistence type="predicted"/>
<sequence>MHELVRDFEDIQGCCKQGGKEATSHSGQAEPDQPLGPAALPVSRWAIRFPVLLRATNATPPVVLMTDCPPPWWFAAGSSAVVPSGCRRCRLAGVLGSVGVQLVVAWLLLGKAVGASVAILELLSESCDLCSELVDCCSAVVRLGLEIGCLGSSLFAFGCLHSCELCGSLLLADLLMQEPHLGDQLSPVVDWRFGYQSRVEVFVKGPNEGKDACFCFMAGAGLSILCKEMIEVLIEIASGGEAIASESIDRPCLFLGCGSEFLEERSLQCCLICTQVSFFF</sequence>
<evidence type="ECO:0000256" key="1">
    <source>
        <dbReference type="SAM" id="MobiDB-lite"/>
    </source>
</evidence>
<reference evidence="2" key="1">
    <citation type="submission" date="2014-11" db="EMBL/GenBank/DDBJ databases">
        <authorList>
            <person name="Otto D Thomas"/>
            <person name="Naeem Raeece"/>
        </authorList>
    </citation>
    <scope>NUCLEOTIDE SEQUENCE</scope>
</reference>
<dbReference type="AlphaFoldDB" id="A0A0G4HCQ0"/>
<dbReference type="EMBL" id="CDMZ01002268">
    <property type="protein sequence ID" value="CEM41596.1"/>
    <property type="molecule type" value="Genomic_DNA"/>
</dbReference>
<accession>A0A0G4HCQ0</accession>
<feature type="region of interest" description="Disordered" evidence="1">
    <location>
        <begin position="17"/>
        <end position="36"/>
    </location>
</feature>
<evidence type="ECO:0000313" key="2">
    <source>
        <dbReference type="EMBL" id="CEM41596.1"/>
    </source>
</evidence>
<organism evidence="2">
    <name type="scientific">Chromera velia CCMP2878</name>
    <dbReference type="NCBI Taxonomy" id="1169474"/>
    <lineage>
        <taxon>Eukaryota</taxon>
        <taxon>Sar</taxon>
        <taxon>Alveolata</taxon>
        <taxon>Colpodellida</taxon>
        <taxon>Chromeraceae</taxon>
        <taxon>Chromera</taxon>
    </lineage>
</organism>
<name>A0A0G4HCQ0_9ALVE</name>